<protein>
    <submittedName>
        <fullName evidence="2">DUF1579 domain-containing protein</fullName>
    </submittedName>
</protein>
<evidence type="ECO:0000313" key="3">
    <source>
        <dbReference type="Proteomes" id="UP000535020"/>
    </source>
</evidence>
<dbReference type="PROSITE" id="PS51257">
    <property type="entry name" value="PROKAR_LIPOPROTEIN"/>
    <property type="match status" value="1"/>
</dbReference>
<dbReference type="Pfam" id="PF07617">
    <property type="entry name" value="DUF1579"/>
    <property type="match status" value="1"/>
</dbReference>
<dbReference type="Proteomes" id="UP000535020">
    <property type="component" value="Unassembled WGS sequence"/>
</dbReference>
<sequence length="217" mass="23940">MKKLLLCAAVLALTVTGCKKAEDKAVETGSADTVKVEAPAAETAETAAPPSKEEMEKAWGEYMTPGEMHKLLASDVGSWKANMTMYMDPTNPTKAESTADIKMVMGGRYQEAHYKGKIDGMDFEGVASVGFNNASKKFESTWMDNMGTGVMYTTGEYDPASKSITFKGSSVDPMTKKEKGFREVYTFVDDNTRKMEMFDSDPTGKEYKSMEIELKRK</sequence>
<dbReference type="AlphaFoldDB" id="A0A7Y9C7Q7"/>
<dbReference type="EMBL" id="JACBJI010000004">
    <property type="protein sequence ID" value="NYA71597.1"/>
    <property type="molecule type" value="Genomic_DNA"/>
</dbReference>
<dbReference type="InterPro" id="IPR011473">
    <property type="entry name" value="DUF1579"/>
</dbReference>
<reference evidence="2 3" key="1">
    <citation type="submission" date="2020-07" db="EMBL/GenBank/DDBJ databases">
        <authorList>
            <person name="Sun Q."/>
        </authorList>
    </citation>
    <scope>NUCLEOTIDE SEQUENCE [LARGE SCALE GENOMIC DNA]</scope>
    <source>
        <strain evidence="2 3">MAH-1</strain>
    </source>
</reference>
<feature type="signal peptide" evidence="1">
    <location>
        <begin position="1"/>
        <end position="21"/>
    </location>
</feature>
<evidence type="ECO:0000313" key="2">
    <source>
        <dbReference type="EMBL" id="NYA71597.1"/>
    </source>
</evidence>
<evidence type="ECO:0000256" key="1">
    <source>
        <dbReference type="SAM" id="SignalP"/>
    </source>
</evidence>
<proteinExistence type="predicted"/>
<keyword evidence="3" id="KW-1185">Reference proteome</keyword>
<keyword evidence="1" id="KW-0732">Signal</keyword>
<dbReference type="RefSeq" id="WP_176006393.1">
    <property type="nucleotide sequence ID" value="NZ_JABWMI010000011.1"/>
</dbReference>
<comment type="caution">
    <text evidence="2">The sequence shown here is derived from an EMBL/GenBank/DDBJ whole genome shotgun (WGS) entry which is preliminary data.</text>
</comment>
<organism evidence="2 3">
    <name type="scientific">Flavobacterium agri</name>
    <dbReference type="NCBI Taxonomy" id="2743471"/>
    <lineage>
        <taxon>Bacteria</taxon>
        <taxon>Pseudomonadati</taxon>
        <taxon>Bacteroidota</taxon>
        <taxon>Flavobacteriia</taxon>
        <taxon>Flavobacteriales</taxon>
        <taxon>Flavobacteriaceae</taxon>
        <taxon>Flavobacterium</taxon>
    </lineage>
</organism>
<accession>A0A7Y9C7Q7</accession>
<gene>
    <name evidence="2" type="ORF">HZF10_11735</name>
</gene>
<name>A0A7Y9C7Q7_9FLAO</name>
<feature type="chain" id="PRO_5031442160" evidence="1">
    <location>
        <begin position="22"/>
        <end position="217"/>
    </location>
</feature>